<keyword evidence="2" id="KW-1185">Reference proteome</keyword>
<protein>
    <submittedName>
        <fullName evidence="1">Uncharacterized protein</fullName>
    </submittedName>
</protein>
<reference evidence="1 2" key="1">
    <citation type="submission" date="2024-03" db="EMBL/GenBank/DDBJ databases">
        <authorList>
            <person name="Gkanogiannis A."/>
            <person name="Becerra Lopez-Lavalle L."/>
        </authorList>
    </citation>
    <scope>NUCLEOTIDE SEQUENCE [LARGE SCALE GENOMIC DNA]</scope>
</reference>
<accession>A0ABP0Y772</accession>
<organism evidence="1 2">
    <name type="scientific">Citrullus colocynthis</name>
    <name type="common">colocynth</name>
    <dbReference type="NCBI Taxonomy" id="252529"/>
    <lineage>
        <taxon>Eukaryota</taxon>
        <taxon>Viridiplantae</taxon>
        <taxon>Streptophyta</taxon>
        <taxon>Embryophyta</taxon>
        <taxon>Tracheophyta</taxon>
        <taxon>Spermatophyta</taxon>
        <taxon>Magnoliopsida</taxon>
        <taxon>eudicotyledons</taxon>
        <taxon>Gunneridae</taxon>
        <taxon>Pentapetalae</taxon>
        <taxon>rosids</taxon>
        <taxon>fabids</taxon>
        <taxon>Cucurbitales</taxon>
        <taxon>Cucurbitaceae</taxon>
        <taxon>Benincaseae</taxon>
        <taxon>Citrullus</taxon>
    </lineage>
</organism>
<dbReference type="Proteomes" id="UP001642487">
    <property type="component" value="Chromosome 2"/>
</dbReference>
<sequence length="106" mass="12594">MLNCTKVNCFPQINYLQSLTHIARNLSELSYQINQLDNVVRTQVLDFWFHCKPNQQILSAEEYNQLAETTNSWWREKLILWNKTINYSHLARLEYVLCPSNSAHHV</sequence>
<proteinExistence type="predicted"/>
<evidence type="ECO:0000313" key="2">
    <source>
        <dbReference type="Proteomes" id="UP001642487"/>
    </source>
</evidence>
<dbReference type="EMBL" id="OZ021736">
    <property type="protein sequence ID" value="CAK9316288.1"/>
    <property type="molecule type" value="Genomic_DNA"/>
</dbReference>
<evidence type="ECO:0000313" key="1">
    <source>
        <dbReference type="EMBL" id="CAK9316288.1"/>
    </source>
</evidence>
<gene>
    <name evidence="1" type="ORF">CITCOLO1_LOCUS8148</name>
</gene>
<name>A0ABP0Y772_9ROSI</name>